<proteinExistence type="predicted"/>
<accession>A0A382FRL2</accession>
<name>A0A382FRL2_9ZZZZ</name>
<protein>
    <submittedName>
        <fullName evidence="1">Uncharacterized protein</fullName>
    </submittedName>
</protein>
<dbReference type="AlphaFoldDB" id="A0A382FRL2"/>
<sequence length="87" mass="9922">KADLKPEKKEPGFFATLFSSEEEKELNPADKVAEDFLASLRRRLKERGKEPCGDCYSMMEPGDPRIPRGHFNYRAPEEECTSLLGCK</sequence>
<gene>
    <name evidence="1" type="ORF">METZ01_LOCUS218059</name>
</gene>
<dbReference type="EMBL" id="UINC01051266">
    <property type="protein sequence ID" value="SVB65205.1"/>
    <property type="molecule type" value="Genomic_DNA"/>
</dbReference>
<feature type="non-terminal residue" evidence="1">
    <location>
        <position position="1"/>
    </location>
</feature>
<reference evidence="1" key="1">
    <citation type="submission" date="2018-05" db="EMBL/GenBank/DDBJ databases">
        <authorList>
            <person name="Lanie J.A."/>
            <person name="Ng W.-L."/>
            <person name="Kazmierczak K.M."/>
            <person name="Andrzejewski T.M."/>
            <person name="Davidsen T.M."/>
            <person name="Wayne K.J."/>
            <person name="Tettelin H."/>
            <person name="Glass J.I."/>
            <person name="Rusch D."/>
            <person name="Podicherti R."/>
            <person name="Tsui H.-C.T."/>
            <person name="Winkler M.E."/>
        </authorList>
    </citation>
    <scope>NUCLEOTIDE SEQUENCE</scope>
</reference>
<evidence type="ECO:0000313" key="1">
    <source>
        <dbReference type="EMBL" id="SVB65205.1"/>
    </source>
</evidence>
<organism evidence="1">
    <name type="scientific">marine metagenome</name>
    <dbReference type="NCBI Taxonomy" id="408172"/>
    <lineage>
        <taxon>unclassified sequences</taxon>
        <taxon>metagenomes</taxon>
        <taxon>ecological metagenomes</taxon>
    </lineage>
</organism>